<evidence type="ECO:0000313" key="7">
    <source>
        <dbReference type="Proteomes" id="UP000321085"/>
    </source>
</evidence>
<dbReference type="Gene3D" id="3.40.190.170">
    <property type="entry name" value="Bacterial extracellular solute-binding protein, family 7"/>
    <property type="match status" value="1"/>
</dbReference>
<reference evidence="6 7" key="1">
    <citation type="submission" date="2019-07" db="EMBL/GenBank/DDBJ databases">
        <title>Whole genome shotgun sequence of Microvirga aerophila NBRC 106136.</title>
        <authorList>
            <person name="Hosoyama A."/>
            <person name="Uohara A."/>
            <person name="Ohji S."/>
            <person name="Ichikawa N."/>
        </authorList>
    </citation>
    <scope>NUCLEOTIDE SEQUENCE [LARGE SCALE GENOMIC DNA]</scope>
    <source>
        <strain evidence="6 7">NBRC 106136</strain>
    </source>
</reference>
<keyword evidence="3" id="KW-0813">Transport</keyword>
<organism evidence="6 7">
    <name type="scientific">Microvirga aerophila</name>
    <dbReference type="NCBI Taxonomy" id="670291"/>
    <lineage>
        <taxon>Bacteria</taxon>
        <taxon>Pseudomonadati</taxon>
        <taxon>Pseudomonadota</taxon>
        <taxon>Alphaproteobacteria</taxon>
        <taxon>Hyphomicrobiales</taxon>
        <taxon>Methylobacteriaceae</taxon>
        <taxon>Microvirga</taxon>
    </lineage>
</organism>
<accession>A0A512BXQ9</accession>
<dbReference type="NCBIfam" id="TIGR00787">
    <property type="entry name" value="dctP"/>
    <property type="match status" value="1"/>
</dbReference>
<dbReference type="EMBL" id="BJYU01000073">
    <property type="protein sequence ID" value="GEO16740.1"/>
    <property type="molecule type" value="Genomic_DNA"/>
</dbReference>
<dbReference type="Pfam" id="PF03480">
    <property type="entry name" value="DctP"/>
    <property type="match status" value="1"/>
</dbReference>
<feature type="signal peptide" evidence="5">
    <location>
        <begin position="1"/>
        <end position="28"/>
    </location>
</feature>
<dbReference type="PANTHER" id="PTHR33376">
    <property type="match status" value="1"/>
</dbReference>
<dbReference type="InterPro" id="IPR004682">
    <property type="entry name" value="TRAP_DctP"/>
</dbReference>
<dbReference type="CDD" id="cd13679">
    <property type="entry name" value="PBP2_TRAP_YiaO_like"/>
    <property type="match status" value="1"/>
</dbReference>
<gene>
    <name evidence="6" type="ORF">MAE02_44360</name>
</gene>
<comment type="caution">
    <text evidence="6">The sequence shown here is derived from an EMBL/GenBank/DDBJ whole genome shotgun (WGS) entry which is preliminary data.</text>
</comment>
<keyword evidence="7" id="KW-1185">Reference proteome</keyword>
<dbReference type="NCBIfam" id="NF037995">
    <property type="entry name" value="TRAP_S1"/>
    <property type="match status" value="1"/>
</dbReference>
<name>A0A512BXQ9_9HYPH</name>
<evidence type="ECO:0000313" key="6">
    <source>
        <dbReference type="EMBL" id="GEO16740.1"/>
    </source>
</evidence>
<sequence length="341" mass="37659">MRHTMIRRSALGCLASIAMLAMSLGSQAQEIKDRNLKFAFSLAKDHPMGIGAQRFADLVSQKSGGKIKINLFPGAVLGGDPQNLSAVRGGTLDFTTMATGLLAGLNKEFMIFDFPFQFKDFREAYAISDGPVGTRLLGKLADQGIIGLGIWDLGFRHITNSRRPIAKPEDVQGLKVRVIASPIYIETFQALGANPVPMTFGEVYVALESRTIDGQDNPVGVIESAKFAEVQKYLSITRHFYTGMPLLMSKKTWDSMSPTEQTVIREAADEAKAEERKLLQAQESESIERLQKVMQVNELEAPELDRMREKVQPVVEKFIGEVGEPLAKEVNSELARLRGSR</sequence>
<keyword evidence="4 5" id="KW-0732">Signal</keyword>
<dbReference type="OrthoDB" id="9803763at2"/>
<dbReference type="InterPro" id="IPR038404">
    <property type="entry name" value="TRAP_DctP_sf"/>
</dbReference>
<dbReference type="AlphaFoldDB" id="A0A512BXQ9"/>
<dbReference type="GO" id="GO:0055085">
    <property type="term" value="P:transmembrane transport"/>
    <property type="evidence" value="ECO:0007669"/>
    <property type="project" value="InterPro"/>
</dbReference>
<comment type="similarity">
    <text evidence="2">Belongs to the bacterial solute-binding protein 7 family.</text>
</comment>
<dbReference type="PANTHER" id="PTHR33376:SF4">
    <property type="entry name" value="SIALIC ACID-BINDING PERIPLASMIC PROTEIN SIAP"/>
    <property type="match status" value="1"/>
</dbReference>
<dbReference type="RefSeq" id="WP_114186612.1">
    <property type="nucleotide sequence ID" value="NZ_BJYU01000073.1"/>
</dbReference>
<evidence type="ECO:0000256" key="1">
    <source>
        <dbReference type="ARBA" id="ARBA00004196"/>
    </source>
</evidence>
<evidence type="ECO:0000256" key="5">
    <source>
        <dbReference type="SAM" id="SignalP"/>
    </source>
</evidence>
<dbReference type="Proteomes" id="UP000321085">
    <property type="component" value="Unassembled WGS sequence"/>
</dbReference>
<proteinExistence type="inferred from homology"/>
<protein>
    <submittedName>
        <fullName evidence="6">ABC transporter substrate-binding protein</fullName>
    </submittedName>
</protein>
<evidence type="ECO:0000256" key="3">
    <source>
        <dbReference type="ARBA" id="ARBA00022448"/>
    </source>
</evidence>
<feature type="chain" id="PRO_5022005209" evidence="5">
    <location>
        <begin position="29"/>
        <end position="341"/>
    </location>
</feature>
<dbReference type="GO" id="GO:0030288">
    <property type="term" value="C:outer membrane-bounded periplasmic space"/>
    <property type="evidence" value="ECO:0007669"/>
    <property type="project" value="InterPro"/>
</dbReference>
<evidence type="ECO:0000256" key="4">
    <source>
        <dbReference type="ARBA" id="ARBA00022729"/>
    </source>
</evidence>
<evidence type="ECO:0000256" key="2">
    <source>
        <dbReference type="ARBA" id="ARBA00009023"/>
    </source>
</evidence>
<comment type="subcellular location">
    <subcellularLocation>
        <location evidence="1">Cell envelope</location>
    </subcellularLocation>
</comment>
<dbReference type="InterPro" id="IPR018389">
    <property type="entry name" value="DctP_fam"/>
</dbReference>
<dbReference type="PIRSF" id="PIRSF006470">
    <property type="entry name" value="DctB"/>
    <property type="match status" value="1"/>
</dbReference>